<reference evidence="1" key="1">
    <citation type="submission" date="2020-08" db="EMBL/GenBank/DDBJ databases">
        <title>Multicomponent nature underlies the extraordinary mechanical properties of spider dragline silk.</title>
        <authorList>
            <person name="Kono N."/>
            <person name="Nakamura H."/>
            <person name="Mori M."/>
            <person name="Yoshida Y."/>
            <person name="Ohtoshi R."/>
            <person name="Malay A.D."/>
            <person name="Moran D.A.P."/>
            <person name="Tomita M."/>
            <person name="Numata K."/>
            <person name="Arakawa K."/>
        </authorList>
    </citation>
    <scope>NUCLEOTIDE SEQUENCE</scope>
</reference>
<accession>A0A8X6YVQ9</accession>
<dbReference type="Proteomes" id="UP000886998">
    <property type="component" value="Unassembled WGS sequence"/>
</dbReference>
<dbReference type="EMBL" id="BMAV01022776">
    <property type="protein sequence ID" value="GFY78030.1"/>
    <property type="molecule type" value="Genomic_DNA"/>
</dbReference>
<name>A0A8X6YVQ9_9ARAC</name>
<keyword evidence="2" id="KW-1185">Reference proteome</keyword>
<gene>
    <name evidence="1" type="ORF">TNIN_92121</name>
</gene>
<proteinExistence type="predicted"/>
<organism evidence="1 2">
    <name type="scientific">Trichonephila inaurata madagascariensis</name>
    <dbReference type="NCBI Taxonomy" id="2747483"/>
    <lineage>
        <taxon>Eukaryota</taxon>
        <taxon>Metazoa</taxon>
        <taxon>Ecdysozoa</taxon>
        <taxon>Arthropoda</taxon>
        <taxon>Chelicerata</taxon>
        <taxon>Arachnida</taxon>
        <taxon>Araneae</taxon>
        <taxon>Araneomorphae</taxon>
        <taxon>Entelegynae</taxon>
        <taxon>Araneoidea</taxon>
        <taxon>Nephilidae</taxon>
        <taxon>Trichonephila</taxon>
        <taxon>Trichonephila inaurata</taxon>
    </lineage>
</organism>
<evidence type="ECO:0000313" key="1">
    <source>
        <dbReference type="EMBL" id="GFY78030.1"/>
    </source>
</evidence>
<sequence length="87" mass="9644">MKPTLLLRPKELLLLTTTLCHPKNPRDRSCKRLRHPSSITILTAPYPPLSPDSTASFNQSGGTFSSSSLCYCQRRLRHPLPCSPAPS</sequence>
<protein>
    <submittedName>
        <fullName evidence="1">Uncharacterized protein</fullName>
    </submittedName>
</protein>
<dbReference type="AlphaFoldDB" id="A0A8X6YVQ9"/>
<comment type="caution">
    <text evidence="1">The sequence shown here is derived from an EMBL/GenBank/DDBJ whole genome shotgun (WGS) entry which is preliminary data.</text>
</comment>
<evidence type="ECO:0000313" key="2">
    <source>
        <dbReference type="Proteomes" id="UP000886998"/>
    </source>
</evidence>